<keyword evidence="1" id="KW-1185">Reference proteome</keyword>
<gene>
    <name evidence="2" type="primary">LOC111364355</name>
</gene>
<dbReference type="PANTHER" id="PTHR47331">
    <property type="entry name" value="PHD-TYPE DOMAIN-CONTAINING PROTEIN"/>
    <property type="match status" value="1"/>
</dbReference>
<dbReference type="SUPFAM" id="SSF53098">
    <property type="entry name" value="Ribonuclease H-like"/>
    <property type="match status" value="1"/>
</dbReference>
<organism evidence="1 2">
    <name type="scientific">Spodoptera litura</name>
    <name type="common">Asian cotton leafworm</name>
    <dbReference type="NCBI Taxonomy" id="69820"/>
    <lineage>
        <taxon>Eukaryota</taxon>
        <taxon>Metazoa</taxon>
        <taxon>Ecdysozoa</taxon>
        <taxon>Arthropoda</taxon>
        <taxon>Hexapoda</taxon>
        <taxon>Insecta</taxon>
        <taxon>Pterygota</taxon>
        <taxon>Neoptera</taxon>
        <taxon>Endopterygota</taxon>
        <taxon>Lepidoptera</taxon>
        <taxon>Glossata</taxon>
        <taxon>Ditrysia</taxon>
        <taxon>Noctuoidea</taxon>
        <taxon>Noctuidae</taxon>
        <taxon>Amphipyrinae</taxon>
        <taxon>Spodoptera</taxon>
    </lineage>
</organism>
<sequence>MHGGSLVMLNYLRSKYWILRAKDLTKKLYRECITCIRYSKKNTTQLMGQLPDVRVKADRAFKSSGVDYAGPINIRFSPGRGAKSYKGYICLFICMVTRAIHLEAVTDLTAKAFIAAFRRFTSRRGHCQDVYSDNGTNFVGADRQLRDMFNSAKSSIP</sequence>
<dbReference type="InterPro" id="IPR036397">
    <property type="entry name" value="RNaseH_sf"/>
</dbReference>
<feature type="non-terminal residue" evidence="2">
    <location>
        <position position="157"/>
    </location>
</feature>
<dbReference type="Gene3D" id="3.30.420.10">
    <property type="entry name" value="Ribonuclease H-like superfamily/Ribonuclease H"/>
    <property type="match status" value="1"/>
</dbReference>
<dbReference type="GO" id="GO:0003676">
    <property type="term" value="F:nucleic acid binding"/>
    <property type="evidence" value="ECO:0007669"/>
    <property type="project" value="InterPro"/>
</dbReference>
<dbReference type="InterPro" id="IPR012337">
    <property type="entry name" value="RNaseH-like_sf"/>
</dbReference>
<evidence type="ECO:0000313" key="1">
    <source>
        <dbReference type="Proteomes" id="UP000301870"/>
    </source>
</evidence>
<proteinExistence type="predicted"/>
<dbReference type="OrthoDB" id="5984724at2759"/>
<dbReference type="KEGG" id="sliu:111364355"/>
<accession>A0A9J7J405</accession>
<dbReference type="AlphaFoldDB" id="A0A9J7J405"/>
<evidence type="ECO:0000313" key="2">
    <source>
        <dbReference type="RefSeq" id="XP_022836970.1"/>
    </source>
</evidence>
<protein>
    <submittedName>
        <fullName evidence="2">Uncharacterized protein LOC111364355</fullName>
    </submittedName>
</protein>
<name>A0A9J7J405_SPOLT</name>
<dbReference type="RefSeq" id="XP_022836970.1">
    <property type="nucleotide sequence ID" value="XM_022981202.1"/>
</dbReference>
<dbReference type="GeneID" id="111364355"/>
<reference evidence="2" key="1">
    <citation type="submission" date="2025-08" db="UniProtKB">
        <authorList>
            <consortium name="RefSeq"/>
        </authorList>
    </citation>
    <scope>IDENTIFICATION</scope>
    <source>
        <strain evidence="2">Ishihara</strain>
        <tissue evidence="2">Whole body</tissue>
    </source>
</reference>
<dbReference type="Proteomes" id="UP000301870">
    <property type="component" value="Unplaced"/>
</dbReference>